<feature type="signal peptide" evidence="2">
    <location>
        <begin position="1"/>
        <end position="22"/>
    </location>
</feature>
<accession>A0A840UGM9</accession>
<evidence type="ECO:0000259" key="3">
    <source>
        <dbReference type="Pfam" id="PF08450"/>
    </source>
</evidence>
<name>A0A840UGM9_9GAMM</name>
<dbReference type="PANTHER" id="PTHR47572:SF4">
    <property type="entry name" value="LACTONASE DRP35"/>
    <property type="match status" value="1"/>
</dbReference>
<reference evidence="4 5" key="1">
    <citation type="submission" date="2020-08" db="EMBL/GenBank/DDBJ databases">
        <title>Genomic Encyclopedia of Type Strains, Phase IV (KMG-IV): sequencing the most valuable type-strain genomes for metagenomic binning, comparative biology and taxonomic classification.</title>
        <authorList>
            <person name="Goeker M."/>
        </authorList>
    </citation>
    <scope>NUCLEOTIDE SEQUENCE [LARGE SCALE GENOMIC DNA]</scope>
    <source>
        <strain evidence="4 5">DSM 22359</strain>
    </source>
</reference>
<evidence type="ECO:0000256" key="1">
    <source>
        <dbReference type="ARBA" id="ARBA00022801"/>
    </source>
</evidence>
<comment type="caution">
    <text evidence="4">The sequence shown here is derived from an EMBL/GenBank/DDBJ whole genome shotgun (WGS) entry which is preliminary data.</text>
</comment>
<evidence type="ECO:0000313" key="5">
    <source>
        <dbReference type="Proteomes" id="UP000591735"/>
    </source>
</evidence>
<proteinExistence type="predicted"/>
<dbReference type="Gene3D" id="2.120.10.30">
    <property type="entry name" value="TolB, C-terminal domain"/>
    <property type="match status" value="1"/>
</dbReference>
<dbReference type="Pfam" id="PF08450">
    <property type="entry name" value="SGL"/>
    <property type="match status" value="1"/>
</dbReference>
<keyword evidence="2" id="KW-0732">Signal</keyword>
<dbReference type="EMBL" id="JACHFE010000001">
    <property type="protein sequence ID" value="MBB5319968.1"/>
    <property type="molecule type" value="Genomic_DNA"/>
</dbReference>
<organism evidence="4 5">
    <name type="scientific">Marinobacter oulmenensis</name>
    <dbReference type="NCBI Taxonomy" id="643747"/>
    <lineage>
        <taxon>Bacteria</taxon>
        <taxon>Pseudomonadati</taxon>
        <taxon>Pseudomonadota</taxon>
        <taxon>Gammaproteobacteria</taxon>
        <taxon>Pseudomonadales</taxon>
        <taxon>Marinobacteraceae</taxon>
        <taxon>Marinobacter</taxon>
    </lineage>
</organism>
<gene>
    <name evidence="4" type="ORF">HNR38_000436</name>
</gene>
<dbReference type="GO" id="GO:0016787">
    <property type="term" value="F:hydrolase activity"/>
    <property type="evidence" value="ECO:0007669"/>
    <property type="project" value="UniProtKB-KW"/>
</dbReference>
<dbReference type="Proteomes" id="UP000591735">
    <property type="component" value="Unassembled WGS sequence"/>
</dbReference>
<keyword evidence="1 4" id="KW-0378">Hydrolase</keyword>
<dbReference type="EC" id="3.1.1.-" evidence="4"/>
<feature type="chain" id="PRO_5032991646" evidence="2">
    <location>
        <begin position="23"/>
        <end position="339"/>
    </location>
</feature>
<evidence type="ECO:0000256" key="2">
    <source>
        <dbReference type="SAM" id="SignalP"/>
    </source>
</evidence>
<feature type="domain" description="SMP-30/Gluconolactonase/LRE-like region" evidence="3">
    <location>
        <begin position="65"/>
        <end position="300"/>
    </location>
</feature>
<dbReference type="AlphaFoldDB" id="A0A840UGM9"/>
<dbReference type="RefSeq" id="WP_246362276.1">
    <property type="nucleotide sequence ID" value="NZ_JACHFE010000001.1"/>
</dbReference>
<dbReference type="SUPFAM" id="SSF63829">
    <property type="entry name" value="Calcium-dependent phosphotriesterase"/>
    <property type="match status" value="1"/>
</dbReference>
<dbReference type="PANTHER" id="PTHR47572">
    <property type="entry name" value="LIPOPROTEIN-RELATED"/>
    <property type="match status" value="1"/>
</dbReference>
<evidence type="ECO:0000313" key="4">
    <source>
        <dbReference type="EMBL" id="MBB5319968.1"/>
    </source>
</evidence>
<sequence length="339" mass="36371">MRMFRHTLLSALLVSSAGFANGAPPSLSYQSGIEGPAPIPPSEQSLQSVTAEPWFKVSDDGLQLEGPAFDSNGNLYFVEVFGGRIFKLTPDKELTTILGENDLAPAGLAIHQDGRLYIAGLGNFQDTGSVVSIRPDGTDMQTVVGPEQGYLPDDLVFDDQGGFYFTDFRGTSTEKTGGVYYVSPDQSEVTPILPNMAIANGVALGPKGKFLWTTEFSAGRLHRVGMSDATTIAPFGTSVTYQFTGPAPDSIRTDQDGNVYVAMYGQGRILAFNGNGMPIGQILLPGREKGHNLRSTSMAFRPGTNELLIFTNDWDKGEGSQIFRAEGFAEGTALYANQP</sequence>
<dbReference type="InterPro" id="IPR051262">
    <property type="entry name" value="SMP-30/CGR1_Lactonase"/>
</dbReference>
<protein>
    <submittedName>
        <fullName evidence="4">Lactonase</fullName>
        <ecNumber evidence="4">3.1.1.-</ecNumber>
    </submittedName>
</protein>
<dbReference type="InterPro" id="IPR011042">
    <property type="entry name" value="6-blade_b-propeller_TolB-like"/>
</dbReference>
<dbReference type="InterPro" id="IPR013658">
    <property type="entry name" value="SGL"/>
</dbReference>
<keyword evidence="5" id="KW-1185">Reference proteome</keyword>